<accession>A0AAN7GTV8</accession>
<dbReference type="AlphaFoldDB" id="A0AAN7GTV8"/>
<proteinExistence type="predicted"/>
<reference evidence="2" key="2">
    <citation type="submission" date="2023-05" db="EMBL/GenBank/DDBJ databases">
        <authorList>
            <consortium name="Lawrence Berkeley National Laboratory"/>
            <person name="Steindorff A."/>
            <person name="Hensen N."/>
            <person name="Bonometti L."/>
            <person name="Westerberg I."/>
            <person name="Brannstrom I.O."/>
            <person name="Guillou S."/>
            <person name="Cros-Aarteil S."/>
            <person name="Calhoun S."/>
            <person name="Haridas S."/>
            <person name="Kuo A."/>
            <person name="Mondo S."/>
            <person name="Pangilinan J."/>
            <person name="Riley R."/>
            <person name="Labutti K."/>
            <person name="Andreopoulos B."/>
            <person name="Lipzen A."/>
            <person name="Chen C."/>
            <person name="Yanf M."/>
            <person name="Daum C."/>
            <person name="Ng V."/>
            <person name="Clum A."/>
            <person name="Ohm R."/>
            <person name="Martin F."/>
            <person name="Silar P."/>
            <person name="Natvig D."/>
            <person name="Lalanne C."/>
            <person name="Gautier V."/>
            <person name="Ament-Velasquez S.L."/>
            <person name="Kruys A."/>
            <person name="Hutchinson M.I."/>
            <person name="Powell A.J."/>
            <person name="Barry K."/>
            <person name="Miller A.N."/>
            <person name="Grigoriev I.V."/>
            <person name="Debuchy R."/>
            <person name="Gladieux P."/>
            <person name="Thoren M.H."/>
            <person name="Johannesson H."/>
        </authorList>
    </citation>
    <scope>NUCLEOTIDE SEQUENCE</scope>
    <source>
        <strain evidence="2">CBS 990.96</strain>
    </source>
</reference>
<feature type="compositionally biased region" description="Basic and acidic residues" evidence="1">
    <location>
        <begin position="177"/>
        <end position="194"/>
    </location>
</feature>
<keyword evidence="3" id="KW-1185">Reference proteome</keyword>
<sequence length="252" mass="28124">MPSPKRVSAPGPFRFGPIIQRDDAEIDVLDLTRMDEDPLTFFLTPDEGDMMDFEMDFDAGIENDKNPPQIVRNVSPSNLQGFSRPPPRPPTPPRSPATPDLEYDLSGTPDDLDDSFLRTAGRSPFGMPPLMPRDYASEKPKSSSLRVTSGRGRSMTTAGHNGHNKRLTAGSRQSPHAWREPSPDVWSIEEKPEEERIEEEEYDSEIMDSMITEGEAAMVMRARAVDIPAVKPSSEKKMKKVRFVLPGGTDMH</sequence>
<protein>
    <submittedName>
        <fullName evidence="2">Uncharacterized protein</fullName>
    </submittedName>
</protein>
<reference evidence="2" key="1">
    <citation type="journal article" date="2023" name="Mol. Phylogenet. Evol.">
        <title>Genome-scale phylogeny and comparative genomics of the fungal order Sordariales.</title>
        <authorList>
            <person name="Hensen N."/>
            <person name="Bonometti L."/>
            <person name="Westerberg I."/>
            <person name="Brannstrom I.O."/>
            <person name="Guillou S."/>
            <person name="Cros-Aarteil S."/>
            <person name="Calhoun S."/>
            <person name="Haridas S."/>
            <person name="Kuo A."/>
            <person name="Mondo S."/>
            <person name="Pangilinan J."/>
            <person name="Riley R."/>
            <person name="LaButti K."/>
            <person name="Andreopoulos B."/>
            <person name="Lipzen A."/>
            <person name="Chen C."/>
            <person name="Yan M."/>
            <person name="Daum C."/>
            <person name="Ng V."/>
            <person name="Clum A."/>
            <person name="Steindorff A."/>
            <person name="Ohm R.A."/>
            <person name="Martin F."/>
            <person name="Silar P."/>
            <person name="Natvig D.O."/>
            <person name="Lalanne C."/>
            <person name="Gautier V."/>
            <person name="Ament-Velasquez S.L."/>
            <person name="Kruys A."/>
            <person name="Hutchinson M.I."/>
            <person name="Powell A.J."/>
            <person name="Barry K."/>
            <person name="Miller A.N."/>
            <person name="Grigoriev I.V."/>
            <person name="Debuchy R."/>
            <person name="Gladieux P."/>
            <person name="Hiltunen Thoren M."/>
            <person name="Johannesson H."/>
        </authorList>
    </citation>
    <scope>NUCLEOTIDE SEQUENCE</scope>
    <source>
        <strain evidence="2">CBS 990.96</strain>
    </source>
</reference>
<comment type="caution">
    <text evidence="2">The sequence shown here is derived from an EMBL/GenBank/DDBJ whole genome shotgun (WGS) entry which is preliminary data.</text>
</comment>
<feature type="region of interest" description="Disordered" evidence="1">
    <location>
        <begin position="56"/>
        <end position="205"/>
    </location>
</feature>
<dbReference type="EMBL" id="MU865340">
    <property type="protein sequence ID" value="KAK4226876.1"/>
    <property type="molecule type" value="Genomic_DNA"/>
</dbReference>
<evidence type="ECO:0000313" key="3">
    <source>
        <dbReference type="Proteomes" id="UP001301958"/>
    </source>
</evidence>
<evidence type="ECO:0000313" key="2">
    <source>
        <dbReference type="EMBL" id="KAK4226876.1"/>
    </source>
</evidence>
<evidence type="ECO:0000256" key="1">
    <source>
        <dbReference type="SAM" id="MobiDB-lite"/>
    </source>
</evidence>
<gene>
    <name evidence="2" type="ORF">QBC38DRAFT_214483</name>
</gene>
<feature type="compositionally biased region" description="Acidic residues" evidence="1">
    <location>
        <begin position="195"/>
        <end position="205"/>
    </location>
</feature>
<organism evidence="2 3">
    <name type="scientific">Podospora fimiseda</name>
    <dbReference type="NCBI Taxonomy" id="252190"/>
    <lineage>
        <taxon>Eukaryota</taxon>
        <taxon>Fungi</taxon>
        <taxon>Dikarya</taxon>
        <taxon>Ascomycota</taxon>
        <taxon>Pezizomycotina</taxon>
        <taxon>Sordariomycetes</taxon>
        <taxon>Sordariomycetidae</taxon>
        <taxon>Sordariales</taxon>
        <taxon>Podosporaceae</taxon>
        <taxon>Podospora</taxon>
    </lineage>
</organism>
<name>A0AAN7GTV8_9PEZI</name>
<dbReference type="Proteomes" id="UP001301958">
    <property type="component" value="Unassembled WGS sequence"/>
</dbReference>
<feature type="compositionally biased region" description="Pro residues" evidence="1">
    <location>
        <begin position="84"/>
        <end position="96"/>
    </location>
</feature>
<feature type="compositionally biased region" description="Polar residues" evidence="1">
    <location>
        <begin position="72"/>
        <end position="81"/>
    </location>
</feature>